<dbReference type="Pfam" id="PF03631">
    <property type="entry name" value="Virul_fac_BrkB"/>
    <property type="match status" value="1"/>
</dbReference>
<sequence>MPEQVTIDPGPPEGPTDLTKRSWWSVLKRTLRQLIDDKLTDWAAALTYYSVLSIFPALLVLTALLGLLGPEPTRSLIDTIRRIGPGSGTDLLVSAITELQGSQSLAGPLAIAGLVVALWTASGYIGAFMRACNAIYEIPEGRPLWKLLPLRIGLTLLLMVLLATVLVGVVLTGAIADRVGDWLGLGETAVQIWDLAKWPVLAVLVSLTFALLYWAAPNARQPGFRWLSPGSVLAVVIWLVASAGFTFYAANFGSYNKTYGSLAGVVVFLIWLWLSNLAVLLGAAFDAELARARGIERGLPPEHEPFLPVRDPAEDQGRSTAERNSV</sequence>
<accession>A0ABS1M1L9</accession>
<evidence type="ECO:0000256" key="6">
    <source>
        <dbReference type="SAM" id="MobiDB-lite"/>
    </source>
</evidence>
<dbReference type="RefSeq" id="WP_201945298.1">
    <property type="nucleotide sequence ID" value="NZ_JAERRJ010000003.1"/>
</dbReference>
<evidence type="ECO:0000256" key="5">
    <source>
        <dbReference type="ARBA" id="ARBA00023136"/>
    </source>
</evidence>
<proteinExistence type="predicted"/>
<feature type="transmembrane region" description="Helical" evidence="7">
    <location>
        <begin position="226"/>
        <end position="250"/>
    </location>
</feature>
<dbReference type="Proteomes" id="UP000602198">
    <property type="component" value="Unassembled WGS sequence"/>
</dbReference>
<keyword evidence="3 7" id="KW-0812">Transmembrane</keyword>
<dbReference type="NCBIfam" id="TIGR00765">
    <property type="entry name" value="yihY_not_rbn"/>
    <property type="match status" value="1"/>
</dbReference>
<feature type="transmembrane region" description="Helical" evidence="7">
    <location>
        <begin position="109"/>
        <end position="131"/>
    </location>
</feature>
<comment type="caution">
    <text evidence="8">The sequence shown here is derived from an EMBL/GenBank/DDBJ whole genome shotgun (WGS) entry which is preliminary data.</text>
</comment>
<reference evidence="8 9" key="1">
    <citation type="submission" date="2021-01" db="EMBL/GenBank/DDBJ databases">
        <title>WGS of actinomycetes isolated from Thailand.</title>
        <authorList>
            <person name="Thawai C."/>
        </authorList>
    </citation>
    <scope>NUCLEOTIDE SEQUENCE [LARGE SCALE GENOMIC DNA]</scope>
    <source>
        <strain evidence="8 9">LPG 2</strain>
    </source>
</reference>
<gene>
    <name evidence="8" type="ORF">JK358_08395</name>
</gene>
<evidence type="ECO:0000313" key="9">
    <source>
        <dbReference type="Proteomes" id="UP000602198"/>
    </source>
</evidence>
<dbReference type="PIRSF" id="PIRSF035875">
    <property type="entry name" value="RNase_BN"/>
    <property type="match status" value="1"/>
</dbReference>
<dbReference type="PANTHER" id="PTHR30213:SF0">
    <property type="entry name" value="UPF0761 MEMBRANE PROTEIN YIHY"/>
    <property type="match status" value="1"/>
</dbReference>
<feature type="transmembrane region" description="Helical" evidence="7">
    <location>
        <begin position="196"/>
        <end position="214"/>
    </location>
</feature>
<dbReference type="EMBL" id="JAERRJ010000003">
    <property type="protein sequence ID" value="MBL1074414.1"/>
    <property type="molecule type" value="Genomic_DNA"/>
</dbReference>
<evidence type="ECO:0000256" key="7">
    <source>
        <dbReference type="SAM" id="Phobius"/>
    </source>
</evidence>
<evidence type="ECO:0000256" key="2">
    <source>
        <dbReference type="ARBA" id="ARBA00022475"/>
    </source>
</evidence>
<keyword evidence="5 7" id="KW-0472">Membrane</keyword>
<feature type="transmembrane region" description="Helical" evidence="7">
    <location>
        <begin position="262"/>
        <end position="285"/>
    </location>
</feature>
<evidence type="ECO:0000313" key="8">
    <source>
        <dbReference type="EMBL" id="MBL1074414.1"/>
    </source>
</evidence>
<name>A0ABS1M1L9_9NOCA</name>
<dbReference type="InterPro" id="IPR017039">
    <property type="entry name" value="Virul_fac_BrkB"/>
</dbReference>
<evidence type="ECO:0000256" key="1">
    <source>
        <dbReference type="ARBA" id="ARBA00004651"/>
    </source>
</evidence>
<feature type="transmembrane region" description="Helical" evidence="7">
    <location>
        <begin position="152"/>
        <end position="176"/>
    </location>
</feature>
<keyword evidence="4 7" id="KW-1133">Transmembrane helix</keyword>
<evidence type="ECO:0000256" key="4">
    <source>
        <dbReference type="ARBA" id="ARBA00022989"/>
    </source>
</evidence>
<organism evidence="8 9">
    <name type="scientific">Nocardia acididurans</name>
    <dbReference type="NCBI Taxonomy" id="2802282"/>
    <lineage>
        <taxon>Bacteria</taxon>
        <taxon>Bacillati</taxon>
        <taxon>Actinomycetota</taxon>
        <taxon>Actinomycetes</taxon>
        <taxon>Mycobacteriales</taxon>
        <taxon>Nocardiaceae</taxon>
        <taxon>Nocardia</taxon>
    </lineage>
</organism>
<feature type="region of interest" description="Disordered" evidence="6">
    <location>
        <begin position="301"/>
        <end position="326"/>
    </location>
</feature>
<comment type="subcellular location">
    <subcellularLocation>
        <location evidence="1">Cell membrane</location>
        <topology evidence="1">Multi-pass membrane protein</topology>
    </subcellularLocation>
</comment>
<evidence type="ECO:0000256" key="3">
    <source>
        <dbReference type="ARBA" id="ARBA00022692"/>
    </source>
</evidence>
<protein>
    <submittedName>
        <fullName evidence="8">YihY/virulence factor BrkB family protein</fullName>
    </submittedName>
</protein>
<keyword evidence="9" id="KW-1185">Reference proteome</keyword>
<dbReference type="PANTHER" id="PTHR30213">
    <property type="entry name" value="INNER MEMBRANE PROTEIN YHJD"/>
    <property type="match status" value="1"/>
</dbReference>
<keyword evidence="2" id="KW-1003">Cell membrane</keyword>
<feature type="transmembrane region" description="Helical" evidence="7">
    <location>
        <begin position="42"/>
        <end position="68"/>
    </location>
</feature>